<dbReference type="Proteomes" id="UP001241169">
    <property type="component" value="Unassembled WGS sequence"/>
</dbReference>
<dbReference type="RefSeq" id="XP_060347813.1">
    <property type="nucleotide sequence ID" value="XM_060493683.1"/>
</dbReference>
<organism evidence="2 3">
    <name type="scientific">Colletotrichum paranaense</name>
    <dbReference type="NCBI Taxonomy" id="1914294"/>
    <lineage>
        <taxon>Eukaryota</taxon>
        <taxon>Fungi</taxon>
        <taxon>Dikarya</taxon>
        <taxon>Ascomycota</taxon>
        <taxon>Pezizomycotina</taxon>
        <taxon>Sordariomycetes</taxon>
        <taxon>Hypocreomycetidae</taxon>
        <taxon>Glomerellales</taxon>
        <taxon>Glomerellaceae</taxon>
        <taxon>Colletotrichum</taxon>
        <taxon>Colletotrichum acutatum species complex</taxon>
    </lineage>
</organism>
<comment type="caution">
    <text evidence="2">The sequence shown here is derived from an EMBL/GenBank/DDBJ whole genome shotgun (WGS) entry which is preliminary data.</text>
</comment>
<sequence length="314" mass="33685">MGKGQSESVDCAHHPICWVISVAWSPPEGPKDGQHAVCPSQSASLSLHLSSPAKIIPQSGSPDSQVSLLVPRICLTFGPLLRFSLPGPPRMRWIMDGIGADLDMLETPPVSEARAAIRMCSTIRTTIFISAACLGSIASDTTCLDQSTQGIPVAGSGPTTRSQLFVYPVRFIETRLPRDFMCAYLSLSCLRASVPLPDQHFLANVAVNSQPSSGHAGETLSRSTEVRSKTQNGFPISPHQDSFLQLISDHQCHRPFVEDSGGLPGAQHLAKRGIFTFGIIVSTRSKAQQKQSFTDTYCKCEYIAFSSSAGLGVG</sequence>
<proteinExistence type="predicted"/>
<evidence type="ECO:0000313" key="2">
    <source>
        <dbReference type="EMBL" id="KAK1535876.1"/>
    </source>
</evidence>
<feature type="region of interest" description="Disordered" evidence="1">
    <location>
        <begin position="210"/>
        <end position="231"/>
    </location>
</feature>
<gene>
    <name evidence="2" type="ORF">CPAR01_09418</name>
</gene>
<dbReference type="EMBL" id="MOPA01000007">
    <property type="protein sequence ID" value="KAK1535876.1"/>
    <property type="molecule type" value="Genomic_DNA"/>
</dbReference>
<name>A0ABQ9SHG1_9PEZI</name>
<evidence type="ECO:0000313" key="3">
    <source>
        <dbReference type="Proteomes" id="UP001241169"/>
    </source>
</evidence>
<accession>A0ABQ9SHG1</accession>
<dbReference type="GeneID" id="85377582"/>
<evidence type="ECO:0000256" key="1">
    <source>
        <dbReference type="SAM" id="MobiDB-lite"/>
    </source>
</evidence>
<protein>
    <submittedName>
        <fullName evidence="2">Uncharacterized protein</fullName>
    </submittedName>
</protein>
<keyword evidence="3" id="KW-1185">Reference proteome</keyword>
<reference evidence="2 3" key="1">
    <citation type="submission" date="2016-10" db="EMBL/GenBank/DDBJ databases">
        <title>The genome sequence of Colletotrichum fioriniae PJ7.</title>
        <authorList>
            <person name="Baroncelli R."/>
        </authorList>
    </citation>
    <scope>NUCLEOTIDE SEQUENCE [LARGE SCALE GENOMIC DNA]</scope>
    <source>
        <strain evidence="2 3">IMI 384185</strain>
    </source>
</reference>